<keyword evidence="2" id="KW-0238">DNA-binding</keyword>
<dbReference type="InterPro" id="IPR009057">
    <property type="entry name" value="Homeodomain-like_sf"/>
</dbReference>
<dbReference type="PANTHER" id="PTHR43280:SF28">
    <property type="entry name" value="HTH-TYPE TRANSCRIPTIONAL ACTIVATOR RHAS"/>
    <property type="match status" value="1"/>
</dbReference>
<evidence type="ECO:0000313" key="5">
    <source>
        <dbReference type="EMBL" id="MFC4306815.1"/>
    </source>
</evidence>
<evidence type="ECO:0000313" key="6">
    <source>
        <dbReference type="Proteomes" id="UP001595755"/>
    </source>
</evidence>
<feature type="domain" description="HTH araC/xylS-type" evidence="4">
    <location>
        <begin position="172"/>
        <end position="271"/>
    </location>
</feature>
<dbReference type="InterPro" id="IPR037923">
    <property type="entry name" value="HTH-like"/>
</dbReference>
<name>A0ABV8SHS0_9BACL</name>
<accession>A0ABV8SHS0</accession>
<dbReference type="InterPro" id="IPR020449">
    <property type="entry name" value="Tscrpt_reg_AraC-type_HTH"/>
</dbReference>
<dbReference type="PRINTS" id="PR00032">
    <property type="entry name" value="HTHARAC"/>
</dbReference>
<dbReference type="InterPro" id="IPR018060">
    <property type="entry name" value="HTH_AraC"/>
</dbReference>
<reference evidence="6" key="1">
    <citation type="journal article" date="2019" name="Int. J. Syst. Evol. Microbiol.">
        <title>The Global Catalogue of Microorganisms (GCM) 10K type strain sequencing project: providing services to taxonomists for standard genome sequencing and annotation.</title>
        <authorList>
            <consortium name="The Broad Institute Genomics Platform"/>
            <consortium name="The Broad Institute Genome Sequencing Center for Infectious Disease"/>
            <person name="Wu L."/>
            <person name="Ma J."/>
        </authorList>
    </citation>
    <scope>NUCLEOTIDE SEQUENCE [LARGE SCALE GENOMIC DNA]</scope>
    <source>
        <strain evidence="6">CGMCC 4.1641</strain>
    </source>
</reference>
<dbReference type="InterPro" id="IPR018062">
    <property type="entry name" value="HTH_AraC-typ_CS"/>
</dbReference>
<dbReference type="InterPro" id="IPR003313">
    <property type="entry name" value="AraC-bd"/>
</dbReference>
<dbReference type="Pfam" id="PF02311">
    <property type="entry name" value="AraC_binding"/>
    <property type="match status" value="1"/>
</dbReference>
<evidence type="ECO:0000259" key="4">
    <source>
        <dbReference type="PROSITE" id="PS01124"/>
    </source>
</evidence>
<dbReference type="PROSITE" id="PS01124">
    <property type="entry name" value="HTH_ARAC_FAMILY_2"/>
    <property type="match status" value="1"/>
</dbReference>
<evidence type="ECO:0000256" key="2">
    <source>
        <dbReference type="ARBA" id="ARBA00023125"/>
    </source>
</evidence>
<keyword evidence="3" id="KW-0804">Transcription</keyword>
<sequence length="275" mass="31057">MVQPSFPVVTESDAQLPLYLTSIGHWEDQERTVRPEGFPDYQWLQAIDGTGELAVGGVTQLVKPGQGFFLNSNEPHAYRPLTHPWGVHWIAFNGSLMPSLMRQAGMERSGVYSLSDPESIILHMKTIYAMSLTGRPFLGMECSKLLYAFLLDLVSKVRMNAPSAAHNSLKLQPVIQFIEENCHRAMTIGELSGCIGVSPQYLCQLFKSTFKMRPMEYVNRERINKSKELMFHDPSLKLQDIAVRVGFDSPSYFSSVFRKIEGVSPEHFRSFGYSP</sequence>
<keyword evidence="1" id="KW-0805">Transcription regulation</keyword>
<dbReference type="EMBL" id="JBHSED010000066">
    <property type="protein sequence ID" value="MFC4306815.1"/>
    <property type="molecule type" value="Genomic_DNA"/>
</dbReference>
<gene>
    <name evidence="5" type="ORF">ACFO1S_25675</name>
</gene>
<dbReference type="RefSeq" id="WP_204604473.1">
    <property type="nucleotide sequence ID" value="NZ_JBHSED010000066.1"/>
</dbReference>
<dbReference type="SUPFAM" id="SSF51215">
    <property type="entry name" value="Regulatory protein AraC"/>
    <property type="match status" value="1"/>
</dbReference>
<evidence type="ECO:0000256" key="3">
    <source>
        <dbReference type="ARBA" id="ARBA00023163"/>
    </source>
</evidence>
<dbReference type="SUPFAM" id="SSF46689">
    <property type="entry name" value="Homeodomain-like"/>
    <property type="match status" value="2"/>
</dbReference>
<protein>
    <submittedName>
        <fullName evidence="5">AraC family transcriptional regulator</fullName>
    </submittedName>
</protein>
<dbReference type="Gene3D" id="2.60.120.280">
    <property type="entry name" value="Regulatory protein AraC"/>
    <property type="match status" value="1"/>
</dbReference>
<dbReference type="PROSITE" id="PS00041">
    <property type="entry name" value="HTH_ARAC_FAMILY_1"/>
    <property type="match status" value="1"/>
</dbReference>
<dbReference type="Pfam" id="PF12833">
    <property type="entry name" value="HTH_18"/>
    <property type="match status" value="1"/>
</dbReference>
<comment type="caution">
    <text evidence="5">The sequence shown here is derived from an EMBL/GenBank/DDBJ whole genome shotgun (WGS) entry which is preliminary data.</text>
</comment>
<dbReference type="Gene3D" id="1.10.10.60">
    <property type="entry name" value="Homeodomain-like"/>
    <property type="match status" value="2"/>
</dbReference>
<dbReference type="Proteomes" id="UP001595755">
    <property type="component" value="Unassembled WGS sequence"/>
</dbReference>
<keyword evidence="6" id="KW-1185">Reference proteome</keyword>
<evidence type="ECO:0000256" key="1">
    <source>
        <dbReference type="ARBA" id="ARBA00023015"/>
    </source>
</evidence>
<proteinExistence type="predicted"/>
<organism evidence="5 6">
    <name type="scientific">Cohnella boryungensis</name>
    <dbReference type="NCBI Taxonomy" id="768479"/>
    <lineage>
        <taxon>Bacteria</taxon>
        <taxon>Bacillati</taxon>
        <taxon>Bacillota</taxon>
        <taxon>Bacilli</taxon>
        <taxon>Bacillales</taxon>
        <taxon>Paenibacillaceae</taxon>
        <taxon>Cohnella</taxon>
    </lineage>
</organism>
<dbReference type="SMART" id="SM00342">
    <property type="entry name" value="HTH_ARAC"/>
    <property type="match status" value="1"/>
</dbReference>
<dbReference type="PANTHER" id="PTHR43280">
    <property type="entry name" value="ARAC-FAMILY TRANSCRIPTIONAL REGULATOR"/>
    <property type="match status" value="1"/>
</dbReference>